<dbReference type="Gene3D" id="1.10.287.130">
    <property type="match status" value="1"/>
</dbReference>
<feature type="domain" description="PAS" evidence="11">
    <location>
        <begin position="155"/>
        <end position="212"/>
    </location>
</feature>
<dbReference type="PANTHER" id="PTHR42878:SF15">
    <property type="entry name" value="BACTERIOPHYTOCHROME"/>
    <property type="match status" value="1"/>
</dbReference>
<dbReference type="InterPro" id="IPR000014">
    <property type="entry name" value="PAS"/>
</dbReference>
<dbReference type="Pfam" id="PF00989">
    <property type="entry name" value="PAS"/>
    <property type="match status" value="1"/>
</dbReference>
<dbReference type="GO" id="GO:0000156">
    <property type="term" value="F:phosphorelay response regulator activity"/>
    <property type="evidence" value="ECO:0007669"/>
    <property type="project" value="TreeGrafter"/>
</dbReference>
<dbReference type="InterPro" id="IPR036097">
    <property type="entry name" value="HisK_dim/P_sf"/>
</dbReference>
<dbReference type="InterPro" id="IPR004358">
    <property type="entry name" value="Sig_transdc_His_kin-like_C"/>
</dbReference>
<feature type="coiled-coil region" evidence="8">
    <location>
        <begin position="130"/>
        <end position="157"/>
    </location>
</feature>
<dbReference type="SUPFAM" id="SSF52172">
    <property type="entry name" value="CheY-like"/>
    <property type="match status" value="1"/>
</dbReference>
<dbReference type="SMART" id="SM00448">
    <property type="entry name" value="REC"/>
    <property type="match status" value="1"/>
</dbReference>
<dbReference type="RefSeq" id="WP_022802206.1">
    <property type="nucleotide sequence ID" value="NZ_ATTJ01000001.1"/>
</dbReference>
<accession>A0A221SVJ9</accession>
<dbReference type="Gene3D" id="3.30.450.20">
    <property type="entry name" value="PAS domain"/>
    <property type="match status" value="1"/>
</dbReference>
<dbReference type="STRING" id="317577.GCA_000419625_02693"/>
<dbReference type="InterPro" id="IPR005467">
    <property type="entry name" value="His_kinase_dom"/>
</dbReference>
<dbReference type="EMBL" id="CP021081">
    <property type="protein sequence ID" value="ASN80631.1"/>
    <property type="molecule type" value="Genomic_DNA"/>
</dbReference>
<name>A0A221SVJ9_9DEIO</name>
<gene>
    <name evidence="13" type="ORF">DFI_06125</name>
</gene>
<dbReference type="PROSITE" id="PS50113">
    <property type="entry name" value="PAC"/>
    <property type="match status" value="1"/>
</dbReference>
<dbReference type="InterPro" id="IPR011006">
    <property type="entry name" value="CheY-like_superfamily"/>
</dbReference>
<evidence type="ECO:0000256" key="7">
    <source>
        <dbReference type="PROSITE-ProRule" id="PRU00169"/>
    </source>
</evidence>
<keyword evidence="5 13" id="KW-0418">Kinase</keyword>
<evidence type="ECO:0000256" key="1">
    <source>
        <dbReference type="ARBA" id="ARBA00000085"/>
    </source>
</evidence>
<dbReference type="InterPro" id="IPR001789">
    <property type="entry name" value="Sig_transdc_resp-reg_receiver"/>
</dbReference>
<evidence type="ECO:0000259" key="10">
    <source>
        <dbReference type="PROSITE" id="PS50110"/>
    </source>
</evidence>
<evidence type="ECO:0000259" key="12">
    <source>
        <dbReference type="PROSITE" id="PS50113"/>
    </source>
</evidence>
<keyword evidence="14" id="KW-1185">Reference proteome</keyword>
<organism evidence="13 14">
    <name type="scientific">Deinococcus ficus</name>
    <dbReference type="NCBI Taxonomy" id="317577"/>
    <lineage>
        <taxon>Bacteria</taxon>
        <taxon>Thermotogati</taxon>
        <taxon>Deinococcota</taxon>
        <taxon>Deinococci</taxon>
        <taxon>Deinococcales</taxon>
        <taxon>Deinococcaceae</taxon>
        <taxon>Deinococcus</taxon>
    </lineage>
</organism>
<dbReference type="GO" id="GO:0000155">
    <property type="term" value="F:phosphorelay sensor kinase activity"/>
    <property type="evidence" value="ECO:0007669"/>
    <property type="project" value="InterPro"/>
</dbReference>
<dbReference type="InterPro" id="IPR000700">
    <property type="entry name" value="PAS-assoc_C"/>
</dbReference>
<keyword evidence="6" id="KW-0472">Membrane</keyword>
<evidence type="ECO:0000259" key="11">
    <source>
        <dbReference type="PROSITE" id="PS50112"/>
    </source>
</evidence>
<dbReference type="AlphaFoldDB" id="A0A221SVJ9"/>
<dbReference type="PROSITE" id="PS50109">
    <property type="entry name" value="HIS_KIN"/>
    <property type="match status" value="1"/>
</dbReference>
<evidence type="ECO:0000256" key="2">
    <source>
        <dbReference type="ARBA" id="ARBA00012438"/>
    </source>
</evidence>
<feature type="modified residue" description="4-aspartylphosphate" evidence="7">
    <location>
        <position position="60"/>
    </location>
</feature>
<dbReference type="GO" id="GO:0007234">
    <property type="term" value="P:osmosensory signaling via phosphorelay pathway"/>
    <property type="evidence" value="ECO:0007669"/>
    <property type="project" value="TreeGrafter"/>
</dbReference>
<protein>
    <recommendedName>
        <fullName evidence="2">histidine kinase</fullName>
        <ecNumber evidence="2">2.7.13.3</ecNumber>
    </recommendedName>
</protein>
<dbReference type="SUPFAM" id="SSF55874">
    <property type="entry name" value="ATPase domain of HSP90 chaperone/DNA topoisomerase II/histidine kinase"/>
    <property type="match status" value="1"/>
</dbReference>
<evidence type="ECO:0000259" key="9">
    <source>
        <dbReference type="PROSITE" id="PS50109"/>
    </source>
</evidence>
<feature type="domain" description="PAC" evidence="12">
    <location>
        <begin position="228"/>
        <end position="280"/>
    </location>
</feature>
<keyword evidence="4" id="KW-0808">Transferase</keyword>
<dbReference type="Pfam" id="PF00072">
    <property type="entry name" value="Response_reg"/>
    <property type="match status" value="1"/>
</dbReference>
<dbReference type="OrthoDB" id="9790669at2"/>
<dbReference type="SMART" id="SM00388">
    <property type="entry name" value="HisKA"/>
    <property type="match status" value="1"/>
</dbReference>
<dbReference type="SUPFAM" id="SSF55785">
    <property type="entry name" value="PYP-like sensor domain (PAS domain)"/>
    <property type="match status" value="1"/>
</dbReference>
<dbReference type="Proteomes" id="UP000259030">
    <property type="component" value="Chromosome"/>
</dbReference>
<dbReference type="SUPFAM" id="SSF47384">
    <property type="entry name" value="Homodimeric domain of signal transducing histidine kinase"/>
    <property type="match status" value="1"/>
</dbReference>
<proteinExistence type="predicted"/>
<dbReference type="CDD" id="cd00082">
    <property type="entry name" value="HisKA"/>
    <property type="match status" value="1"/>
</dbReference>
<evidence type="ECO:0000313" key="14">
    <source>
        <dbReference type="Proteomes" id="UP000259030"/>
    </source>
</evidence>
<feature type="domain" description="Response regulatory" evidence="10">
    <location>
        <begin position="11"/>
        <end position="128"/>
    </location>
</feature>
<dbReference type="GO" id="GO:0016020">
    <property type="term" value="C:membrane"/>
    <property type="evidence" value="ECO:0007669"/>
    <property type="project" value="UniProtKB-SubCell"/>
</dbReference>
<dbReference type="NCBIfam" id="TIGR00229">
    <property type="entry name" value="sensory_box"/>
    <property type="match status" value="1"/>
</dbReference>
<dbReference type="PRINTS" id="PR00344">
    <property type="entry name" value="BCTRLSENSOR"/>
</dbReference>
<dbReference type="InterPro" id="IPR001610">
    <property type="entry name" value="PAC"/>
</dbReference>
<evidence type="ECO:0000256" key="6">
    <source>
        <dbReference type="ARBA" id="ARBA00023136"/>
    </source>
</evidence>
<dbReference type="GO" id="GO:0030295">
    <property type="term" value="F:protein kinase activator activity"/>
    <property type="evidence" value="ECO:0007669"/>
    <property type="project" value="TreeGrafter"/>
</dbReference>
<dbReference type="InterPro" id="IPR035965">
    <property type="entry name" value="PAS-like_dom_sf"/>
</dbReference>
<dbReference type="Pfam" id="PF02518">
    <property type="entry name" value="HATPase_c"/>
    <property type="match status" value="1"/>
</dbReference>
<comment type="catalytic activity">
    <reaction evidence="1">
        <text>ATP + protein L-histidine = ADP + protein N-phospho-L-histidine.</text>
        <dbReference type="EC" id="2.7.13.3"/>
    </reaction>
</comment>
<feature type="domain" description="Histidine kinase" evidence="9">
    <location>
        <begin position="309"/>
        <end position="524"/>
    </location>
</feature>
<feature type="coiled-coil region" evidence="8">
    <location>
        <begin position="271"/>
        <end position="302"/>
    </location>
</feature>
<dbReference type="InterPro" id="IPR003661">
    <property type="entry name" value="HisK_dim/P_dom"/>
</dbReference>
<dbReference type="SMART" id="SM00091">
    <property type="entry name" value="PAS"/>
    <property type="match status" value="1"/>
</dbReference>
<sequence length="550" mass="61768">MPHTIVIPPAKVLIVDDQDSKRLALAAALEPLGQEIVMVASGREALRQLLNDDFAVILLDVRMPDMDGFETASLIRARKQSEKTPIIFVTAHDRAEADMVGGYSIGAVDFIYSPIQPEILRAKVQVFVDLHRHALTVQAHERRLRELEARQAQHELSKLSGAIEQSADPVVITDRDGRIEYVNAAFTAVSGFTREEAAGQPLDLLESGEHPEGFRAQLWATIRRGEVYRGEFVNRRKDGTLYHEERTITPIQSDAGEITHFVSTGKDVTERKRMEAELQALNAHLEDRVRERTAQLRDMNEELEAYAYSISHDLRTPLRHILSFADLLERRTVNDLPADAKKHLKYIQTGALRMSHLIDGLLDFARTGRHDLKPQALNLNTLVQEVIADLERDPDAPPTRWNVEPLPTVQADLVSLRQVVTNLLTNAVKYSRDAQGGPQIRIWADDCGGDHRIHVQDNGIGFNMEYRHKLFNVFQRLHTHDEFDGHGVGLAHVKRIIVRHGGQVTAQGEEGRGATFSFTLPQQRLLTEEELDHVTAEGDAAQPEPAHAEP</sequence>
<dbReference type="PANTHER" id="PTHR42878">
    <property type="entry name" value="TWO-COMPONENT HISTIDINE KINASE"/>
    <property type="match status" value="1"/>
</dbReference>
<dbReference type="Gene3D" id="3.30.565.10">
    <property type="entry name" value="Histidine kinase-like ATPase, C-terminal domain"/>
    <property type="match status" value="1"/>
</dbReference>
<evidence type="ECO:0000256" key="3">
    <source>
        <dbReference type="ARBA" id="ARBA00022553"/>
    </source>
</evidence>
<dbReference type="InterPro" id="IPR003594">
    <property type="entry name" value="HATPase_dom"/>
</dbReference>
<keyword evidence="8" id="KW-0175">Coiled coil</keyword>
<dbReference type="SMART" id="SM00086">
    <property type="entry name" value="PAC"/>
    <property type="match status" value="1"/>
</dbReference>
<dbReference type="Gene3D" id="3.40.50.2300">
    <property type="match status" value="1"/>
</dbReference>
<dbReference type="InterPro" id="IPR050351">
    <property type="entry name" value="BphY/WalK/GraS-like"/>
</dbReference>
<evidence type="ECO:0000313" key="13">
    <source>
        <dbReference type="EMBL" id="ASN80631.1"/>
    </source>
</evidence>
<evidence type="ECO:0000256" key="8">
    <source>
        <dbReference type="SAM" id="Coils"/>
    </source>
</evidence>
<dbReference type="EC" id="2.7.13.3" evidence="2"/>
<keyword evidence="3 7" id="KW-0597">Phosphoprotein</keyword>
<dbReference type="CDD" id="cd00130">
    <property type="entry name" value="PAS"/>
    <property type="match status" value="1"/>
</dbReference>
<evidence type="ECO:0000256" key="4">
    <source>
        <dbReference type="ARBA" id="ARBA00022679"/>
    </source>
</evidence>
<dbReference type="InterPro" id="IPR013767">
    <property type="entry name" value="PAS_fold"/>
</dbReference>
<dbReference type="InterPro" id="IPR036890">
    <property type="entry name" value="HATPase_C_sf"/>
</dbReference>
<dbReference type="GO" id="GO:0006355">
    <property type="term" value="P:regulation of DNA-templated transcription"/>
    <property type="evidence" value="ECO:0007669"/>
    <property type="project" value="InterPro"/>
</dbReference>
<dbReference type="Pfam" id="PF00512">
    <property type="entry name" value="HisKA"/>
    <property type="match status" value="1"/>
</dbReference>
<dbReference type="PROSITE" id="PS50112">
    <property type="entry name" value="PAS"/>
    <property type="match status" value="1"/>
</dbReference>
<evidence type="ECO:0000256" key="5">
    <source>
        <dbReference type="ARBA" id="ARBA00022777"/>
    </source>
</evidence>
<dbReference type="FunFam" id="3.30.565.10:FF:000006">
    <property type="entry name" value="Sensor histidine kinase WalK"/>
    <property type="match status" value="1"/>
</dbReference>
<dbReference type="SMART" id="SM00387">
    <property type="entry name" value="HATPase_c"/>
    <property type="match status" value="1"/>
</dbReference>
<dbReference type="PROSITE" id="PS50110">
    <property type="entry name" value="RESPONSE_REGULATORY"/>
    <property type="match status" value="1"/>
</dbReference>
<reference evidence="13 14" key="1">
    <citation type="submission" date="2017-05" db="EMBL/GenBank/DDBJ databases">
        <title>The complete genome sequence of Deinococcus ficus isolated from the rhizosphere of the Ficus religiosa L. in Taiwan.</title>
        <authorList>
            <person name="Wu K.-M."/>
            <person name="Liao T.-L."/>
            <person name="Liu Y.-M."/>
            <person name="Young C.-C."/>
            <person name="Tsai S.-F."/>
        </authorList>
    </citation>
    <scope>NUCLEOTIDE SEQUENCE [LARGE SCALE GENOMIC DNA]</scope>
    <source>
        <strain evidence="13 14">CC-FR2-10</strain>
    </source>
</reference>
<dbReference type="KEGG" id="dfc:DFI_06125"/>